<sequence length="650" mass="71622">MNGYFDTEDQLSRYLLDRAADYASTAHAEKKSINTRTEAEARRERIRETFLSAIGGLPARSTDRSADTIGHIEREGFSIEHLVFESRPNFHVTANCYVPDDDGPHPGILFLCGHLESPKSDPLNQQACAELALNGFVVLILDPLCQGERTQYRDPDSGEAIVSGGGGTFPHIYAGQKCSIAGWNLARYMIADAQRALDVLEQRSDVDDGRLGVTGTSGGGTQTLYLGLVDDRIDVAAPCCAVSERYEQFKTGNRTHAEQAITGSVAHGIDYDDYLAALAPRPVCVGAAASDRYFPIEGVYETVNRVQDIYGFYDAEDRVDLVVGQTTHCAVYDLRDGVFEFLCNHLSDDTYEPQADIPVLDQPEIRCTPDGSVRSAYPDERTIDDLIRADIADAYPTAGTDVDGDGEDVDQLRQELVNRFDLRRSDCDLQPRFVKRTIKNDLDVEYVWFKTEHEPDIVVTGVLVTDPSADSESPTVVLYDQGTSTLPERTEDVTALASKHGTVFVFDPRDVGAVRHRIIPVPNWADDYGGFYGTECKLANDALLLGDSLLAMRVFDTLRAVEFLRSETNSEDVSFVGEGIGAYHALYAAGVAQNVDHVTLRDLEMSFYDLVTSREIPYHPGLTVFDIVDGCDLPDVLVALTERGVDVSHK</sequence>
<dbReference type="EMBL" id="BAABKX010000022">
    <property type="protein sequence ID" value="GAA5062276.1"/>
    <property type="molecule type" value="Genomic_DNA"/>
</dbReference>
<feature type="domain" description="Acetyl xylan esterase" evidence="1">
    <location>
        <begin position="81"/>
        <end position="238"/>
    </location>
</feature>
<dbReference type="Proteomes" id="UP001501729">
    <property type="component" value="Unassembled WGS sequence"/>
</dbReference>
<comment type="caution">
    <text evidence="2">The sequence shown here is derived from an EMBL/GenBank/DDBJ whole genome shotgun (WGS) entry which is preliminary data.</text>
</comment>
<gene>
    <name evidence="2" type="ORF">GCM10025751_49380</name>
</gene>
<evidence type="ECO:0000313" key="2">
    <source>
        <dbReference type="EMBL" id="GAA5062276.1"/>
    </source>
</evidence>
<dbReference type="Gene3D" id="3.40.50.1820">
    <property type="entry name" value="alpha/beta hydrolase"/>
    <property type="match status" value="2"/>
</dbReference>
<reference evidence="2 3" key="1">
    <citation type="journal article" date="2019" name="Int. J. Syst. Evol. Microbiol.">
        <title>The Global Catalogue of Microorganisms (GCM) 10K type strain sequencing project: providing services to taxonomists for standard genome sequencing and annotation.</title>
        <authorList>
            <consortium name="The Broad Institute Genomics Platform"/>
            <consortium name="The Broad Institute Genome Sequencing Center for Infectious Disease"/>
            <person name="Wu L."/>
            <person name="Ma J."/>
        </authorList>
    </citation>
    <scope>NUCLEOTIDE SEQUENCE [LARGE SCALE GENOMIC DNA]</scope>
    <source>
        <strain evidence="2 3">JCM 17504</strain>
    </source>
</reference>
<keyword evidence="3" id="KW-1185">Reference proteome</keyword>
<dbReference type="InterPro" id="IPR008391">
    <property type="entry name" value="AXE1_dom"/>
</dbReference>
<dbReference type="InterPro" id="IPR029058">
    <property type="entry name" value="AB_hydrolase_fold"/>
</dbReference>
<organism evidence="2 3">
    <name type="scientific">Haladaptatus pallidirubidus</name>
    <dbReference type="NCBI Taxonomy" id="1008152"/>
    <lineage>
        <taxon>Archaea</taxon>
        <taxon>Methanobacteriati</taxon>
        <taxon>Methanobacteriota</taxon>
        <taxon>Stenosarchaea group</taxon>
        <taxon>Halobacteria</taxon>
        <taxon>Halobacteriales</taxon>
        <taxon>Haladaptataceae</taxon>
        <taxon>Haladaptatus</taxon>
    </lineage>
</organism>
<dbReference type="Pfam" id="PF05448">
    <property type="entry name" value="AXE1"/>
    <property type="match status" value="1"/>
</dbReference>
<dbReference type="SUPFAM" id="SSF53474">
    <property type="entry name" value="alpha/beta-Hydrolases"/>
    <property type="match status" value="2"/>
</dbReference>
<evidence type="ECO:0000259" key="1">
    <source>
        <dbReference type="Pfam" id="PF05448"/>
    </source>
</evidence>
<dbReference type="AlphaFoldDB" id="A0AAV3UQI1"/>
<dbReference type="PANTHER" id="PTHR22946:SF8">
    <property type="entry name" value="ACETYL XYLAN ESTERASE DOMAIN-CONTAINING PROTEIN"/>
    <property type="match status" value="1"/>
</dbReference>
<dbReference type="PANTHER" id="PTHR22946">
    <property type="entry name" value="DIENELACTONE HYDROLASE DOMAIN-CONTAINING PROTEIN-RELATED"/>
    <property type="match status" value="1"/>
</dbReference>
<protein>
    <recommendedName>
        <fullName evidence="1">Acetyl xylan esterase domain-containing protein</fullName>
    </recommendedName>
</protein>
<evidence type="ECO:0000313" key="3">
    <source>
        <dbReference type="Proteomes" id="UP001501729"/>
    </source>
</evidence>
<accession>A0AAV3UQI1</accession>
<proteinExistence type="predicted"/>
<name>A0AAV3UQI1_9EURY</name>
<dbReference type="InterPro" id="IPR050261">
    <property type="entry name" value="FrsA_esterase"/>
</dbReference>